<protein>
    <submittedName>
        <fullName evidence="1">Uncharacterized protein</fullName>
    </submittedName>
</protein>
<sequence>MNFRFAWMRWRRRALSAVAARLEWPQALRRRPAPPPPLRELKTLCVELVNDLPTDQRLDLVTRIGGSREARDLWFMRSCFFRAVSLHFGEHEARRRMARLDVWLQA</sequence>
<dbReference type="AlphaFoldDB" id="A0A4Q7VWS9"/>
<name>A0A4Q7VWS9_9BURK</name>
<proteinExistence type="predicted"/>
<evidence type="ECO:0000313" key="1">
    <source>
        <dbReference type="EMBL" id="RZU01212.1"/>
    </source>
</evidence>
<dbReference type="EMBL" id="SHKP01000005">
    <property type="protein sequence ID" value="RZU01212.1"/>
    <property type="molecule type" value="Genomic_DNA"/>
</dbReference>
<dbReference type="OrthoDB" id="8906706at2"/>
<organism evidence="1 2">
    <name type="scientific">Rivibacter subsaxonicus</name>
    <dbReference type="NCBI Taxonomy" id="457575"/>
    <lineage>
        <taxon>Bacteria</taxon>
        <taxon>Pseudomonadati</taxon>
        <taxon>Pseudomonadota</taxon>
        <taxon>Betaproteobacteria</taxon>
        <taxon>Burkholderiales</taxon>
        <taxon>Rivibacter</taxon>
    </lineage>
</organism>
<accession>A0A4Q7VWS9</accession>
<reference evidence="1 2" key="1">
    <citation type="submission" date="2019-02" db="EMBL/GenBank/DDBJ databases">
        <title>Genomic Encyclopedia of Type Strains, Phase IV (KMG-IV): sequencing the most valuable type-strain genomes for metagenomic binning, comparative biology and taxonomic classification.</title>
        <authorList>
            <person name="Goeker M."/>
        </authorList>
    </citation>
    <scope>NUCLEOTIDE SEQUENCE [LARGE SCALE GENOMIC DNA]</scope>
    <source>
        <strain evidence="1 2">DSM 19570</strain>
    </source>
</reference>
<dbReference type="Proteomes" id="UP000293671">
    <property type="component" value="Unassembled WGS sequence"/>
</dbReference>
<keyword evidence="2" id="KW-1185">Reference proteome</keyword>
<comment type="caution">
    <text evidence="1">The sequence shown here is derived from an EMBL/GenBank/DDBJ whole genome shotgun (WGS) entry which is preliminary data.</text>
</comment>
<dbReference type="RefSeq" id="WP_130431619.1">
    <property type="nucleotide sequence ID" value="NZ_SHKP01000005.1"/>
</dbReference>
<gene>
    <name evidence="1" type="ORF">EV670_1928</name>
</gene>
<evidence type="ECO:0000313" key="2">
    <source>
        <dbReference type="Proteomes" id="UP000293671"/>
    </source>
</evidence>